<dbReference type="GO" id="GO:0032153">
    <property type="term" value="C:cell division site"/>
    <property type="evidence" value="ECO:0007669"/>
    <property type="project" value="UniProtKB-UniRule"/>
</dbReference>
<dbReference type="EMBL" id="PRLP01000127">
    <property type="protein sequence ID" value="PPC74801.1"/>
    <property type="molecule type" value="Genomic_DNA"/>
</dbReference>
<evidence type="ECO:0000256" key="10">
    <source>
        <dbReference type="SAM" id="Coils"/>
    </source>
</evidence>
<evidence type="ECO:0000256" key="7">
    <source>
        <dbReference type="ARBA" id="ARBA00023306"/>
    </source>
</evidence>
<sequence>MGQAVVNRQPARVQNVVPQKRLVIHPVLKIEASSWRVILIAVLMAMVVASAVAVILSSHWNRKQFNELQQLERQRDRLEVEWGQLLLEESTWSAHSRVETLARDRLHMFSPPPKSIIMVQP</sequence>
<dbReference type="GO" id="GO:0005886">
    <property type="term" value="C:plasma membrane"/>
    <property type="evidence" value="ECO:0007669"/>
    <property type="project" value="UniProtKB-SubCell"/>
</dbReference>
<comment type="similarity">
    <text evidence="8">Belongs to the FtsL family.</text>
</comment>
<dbReference type="OrthoDB" id="5298556at2"/>
<keyword evidence="7 8" id="KW-0131">Cell cycle</keyword>
<proteinExistence type="inferred from homology"/>
<dbReference type="Proteomes" id="UP000238196">
    <property type="component" value="Unassembled WGS sequence"/>
</dbReference>
<evidence type="ECO:0000313" key="11">
    <source>
        <dbReference type="EMBL" id="PPC74801.1"/>
    </source>
</evidence>
<evidence type="ECO:0000256" key="8">
    <source>
        <dbReference type="HAMAP-Rule" id="MF_00910"/>
    </source>
</evidence>
<dbReference type="InterPro" id="IPR011922">
    <property type="entry name" value="Cell_div_FtsL"/>
</dbReference>
<organism evidence="11 12">
    <name type="scientific">Proteobacteria bacterium 228</name>
    <dbReference type="NCBI Taxonomy" id="2083153"/>
    <lineage>
        <taxon>Bacteria</taxon>
        <taxon>Pseudomonadati</taxon>
        <taxon>Pseudomonadota</taxon>
    </lineage>
</organism>
<reference evidence="11 12" key="1">
    <citation type="submission" date="2018-02" db="EMBL/GenBank/DDBJ databases">
        <title>novel marine gammaproteobacteria from coastal saline agro ecosystem.</title>
        <authorList>
            <person name="Krishnan R."/>
            <person name="Ramesh Kumar N."/>
        </authorList>
    </citation>
    <scope>NUCLEOTIDE SEQUENCE [LARGE SCALE GENOMIC DNA]</scope>
    <source>
        <strain evidence="11 12">228</strain>
    </source>
</reference>
<evidence type="ECO:0000256" key="1">
    <source>
        <dbReference type="ARBA" id="ARBA00004401"/>
    </source>
</evidence>
<gene>
    <name evidence="8 11" type="primary">ftsL</name>
    <name evidence="11" type="ORF">C4K68_24050</name>
</gene>
<evidence type="ECO:0000313" key="12">
    <source>
        <dbReference type="Proteomes" id="UP000238196"/>
    </source>
</evidence>
<evidence type="ECO:0000256" key="6">
    <source>
        <dbReference type="ARBA" id="ARBA00023136"/>
    </source>
</evidence>
<accession>A0A2S5KJ06</accession>
<dbReference type="Pfam" id="PF04999">
    <property type="entry name" value="FtsL"/>
    <property type="match status" value="1"/>
</dbReference>
<evidence type="ECO:0000256" key="3">
    <source>
        <dbReference type="ARBA" id="ARBA00022618"/>
    </source>
</evidence>
<dbReference type="GO" id="GO:0043093">
    <property type="term" value="P:FtsZ-dependent cytokinesis"/>
    <property type="evidence" value="ECO:0007669"/>
    <property type="project" value="UniProtKB-UniRule"/>
</dbReference>
<dbReference type="PANTHER" id="PTHR37479:SF1">
    <property type="entry name" value="CELL DIVISION PROTEIN FTSL"/>
    <property type="match status" value="1"/>
</dbReference>
<evidence type="ECO:0000256" key="5">
    <source>
        <dbReference type="ARBA" id="ARBA00022989"/>
    </source>
</evidence>
<keyword evidence="8" id="KW-0997">Cell inner membrane</keyword>
<comment type="subcellular location">
    <subcellularLocation>
        <location evidence="8">Cell inner membrane</location>
        <topology evidence="8">Single-pass type II membrane protein</topology>
    </subcellularLocation>
    <subcellularLocation>
        <location evidence="1">Cell membrane</location>
        <topology evidence="1">Single-pass type II membrane protein</topology>
    </subcellularLocation>
    <text evidence="8">Localizes to the division septum where it forms a ring structure.</text>
</comment>
<evidence type="ECO:0000256" key="9">
    <source>
        <dbReference type="NCBIfam" id="TIGR02209"/>
    </source>
</evidence>
<feature type="coiled-coil region" evidence="10">
    <location>
        <begin position="61"/>
        <end position="88"/>
    </location>
</feature>
<keyword evidence="4 8" id="KW-0812">Transmembrane</keyword>
<dbReference type="HAMAP" id="MF_00910">
    <property type="entry name" value="FtsL"/>
    <property type="match status" value="1"/>
</dbReference>
<dbReference type="NCBIfam" id="TIGR02209">
    <property type="entry name" value="ftsL_broad"/>
    <property type="match status" value="1"/>
</dbReference>
<evidence type="ECO:0000256" key="2">
    <source>
        <dbReference type="ARBA" id="ARBA00022475"/>
    </source>
</evidence>
<keyword evidence="5 8" id="KW-1133">Transmembrane helix</keyword>
<feature type="transmembrane region" description="Helical" evidence="8">
    <location>
        <begin position="35"/>
        <end position="56"/>
    </location>
</feature>
<keyword evidence="6 8" id="KW-0472">Membrane</keyword>
<comment type="function">
    <text evidence="8">Essential cell division protein.</text>
</comment>
<dbReference type="PANTHER" id="PTHR37479">
    <property type="entry name" value="CELL DIVISION PROTEIN FTSL"/>
    <property type="match status" value="1"/>
</dbReference>
<name>A0A2S5KJ06_9PROT</name>
<keyword evidence="2 8" id="KW-1003">Cell membrane</keyword>
<dbReference type="AlphaFoldDB" id="A0A2S5KJ06"/>
<protein>
    <recommendedName>
        <fullName evidence="8 9">Cell division protein FtsL</fullName>
    </recommendedName>
</protein>
<keyword evidence="10" id="KW-0175">Coiled coil</keyword>
<keyword evidence="3 8" id="KW-0132">Cell division</keyword>
<evidence type="ECO:0000256" key="4">
    <source>
        <dbReference type="ARBA" id="ARBA00022692"/>
    </source>
</evidence>
<comment type="caution">
    <text evidence="11">The sequence shown here is derived from an EMBL/GenBank/DDBJ whole genome shotgun (WGS) entry which is preliminary data.</text>
</comment>